<dbReference type="Proteomes" id="UP001223390">
    <property type="component" value="Unassembled WGS sequence"/>
</dbReference>
<name>A0ABT7GQA5_9ACTN</name>
<gene>
    <name evidence="1" type="ORF">QEZ40_007082</name>
</gene>
<sequence length="142" mass="15440">MIENSAAPVPPPGRDGVTFAEIAAHYGKSARYVSANPRWGRHPDWPAPTGKRGRSFEYDPAAVAAFAAVHHVREPVPLDPDRLYTVNEIAAEAGVRSATVWADISRDRWPAPDEVGGDGTKLWRGSTVTGHLAGRRSYRRTG</sequence>
<dbReference type="RefSeq" id="WP_285341323.1">
    <property type="nucleotide sequence ID" value="NZ_JASITI010000008.1"/>
</dbReference>
<evidence type="ECO:0000313" key="2">
    <source>
        <dbReference type="Proteomes" id="UP001223390"/>
    </source>
</evidence>
<comment type="caution">
    <text evidence="1">The sequence shown here is derived from an EMBL/GenBank/DDBJ whole genome shotgun (WGS) entry which is preliminary data.</text>
</comment>
<keyword evidence="2" id="KW-1185">Reference proteome</keyword>
<evidence type="ECO:0008006" key="3">
    <source>
        <dbReference type="Google" id="ProtNLM"/>
    </source>
</evidence>
<reference evidence="1 2" key="1">
    <citation type="submission" date="2023-05" db="EMBL/GenBank/DDBJ databases">
        <title>Sequencing and Assembly of Streptomyces sp. NP73.</title>
        <authorList>
            <person name="Konwar A.N."/>
            <person name="Saikia K."/>
            <person name="Thakur D."/>
        </authorList>
    </citation>
    <scope>NUCLEOTIDE SEQUENCE [LARGE SCALE GENOMIC DNA]</scope>
    <source>
        <strain evidence="1 2">NP73</strain>
    </source>
</reference>
<proteinExistence type="predicted"/>
<evidence type="ECO:0000313" key="1">
    <source>
        <dbReference type="EMBL" id="MDK9495789.1"/>
    </source>
</evidence>
<accession>A0ABT7GQA5</accession>
<protein>
    <recommendedName>
        <fullName evidence="3">Transposase</fullName>
    </recommendedName>
</protein>
<organism evidence="1 2">
    <name type="scientific">Streptomyces katrae</name>
    <dbReference type="NCBI Taxonomy" id="68223"/>
    <lineage>
        <taxon>Bacteria</taxon>
        <taxon>Bacillati</taxon>
        <taxon>Actinomycetota</taxon>
        <taxon>Actinomycetes</taxon>
        <taxon>Kitasatosporales</taxon>
        <taxon>Streptomycetaceae</taxon>
        <taxon>Streptomyces</taxon>
    </lineage>
</organism>
<dbReference type="EMBL" id="JASITI010000008">
    <property type="protein sequence ID" value="MDK9495789.1"/>
    <property type="molecule type" value="Genomic_DNA"/>
</dbReference>